<keyword evidence="2" id="KW-0479">Metal-binding</keyword>
<evidence type="ECO:0000256" key="1">
    <source>
        <dbReference type="ARBA" id="ARBA00001968"/>
    </source>
</evidence>
<name>A0A8C2Q115_CYPCA</name>
<dbReference type="AlphaFoldDB" id="A0A8C2Q115"/>
<keyword evidence="3" id="KW-0175">Coiled coil</keyword>
<organism evidence="7 8">
    <name type="scientific">Cyprinus carpio</name>
    <name type="common">Common carp</name>
    <dbReference type="NCBI Taxonomy" id="7962"/>
    <lineage>
        <taxon>Eukaryota</taxon>
        <taxon>Metazoa</taxon>
        <taxon>Chordata</taxon>
        <taxon>Craniata</taxon>
        <taxon>Vertebrata</taxon>
        <taxon>Euteleostomi</taxon>
        <taxon>Actinopterygii</taxon>
        <taxon>Neopterygii</taxon>
        <taxon>Teleostei</taxon>
        <taxon>Ostariophysi</taxon>
        <taxon>Cypriniformes</taxon>
        <taxon>Cyprinidae</taxon>
        <taxon>Cyprininae</taxon>
        <taxon>Cyprinus</taxon>
    </lineage>
</organism>
<evidence type="ECO:0008006" key="9">
    <source>
        <dbReference type="Google" id="ProtNLM"/>
    </source>
</evidence>
<evidence type="ECO:0000313" key="7">
    <source>
        <dbReference type="Ensembl" id="ENSCCRP00020097782.1"/>
    </source>
</evidence>
<evidence type="ECO:0000259" key="6">
    <source>
        <dbReference type="Pfam" id="PF13613"/>
    </source>
</evidence>
<accession>A0A8C2Q115</accession>
<dbReference type="PANTHER" id="PTHR23080:SF144">
    <property type="entry name" value="SPINDLE AND KINETOCHORE ASSOCIATED COMPLEX SUBUNIT 3"/>
    <property type="match status" value="1"/>
</dbReference>
<dbReference type="Ensembl" id="ENSCCRT00020106911.1">
    <property type="protein sequence ID" value="ENSCCRP00020097782.1"/>
    <property type="gene ID" value="ENSCCRG00020044986.1"/>
</dbReference>
<evidence type="ECO:0000256" key="4">
    <source>
        <dbReference type="SAM" id="MobiDB-lite"/>
    </source>
</evidence>
<evidence type="ECO:0000259" key="5">
    <source>
        <dbReference type="Pfam" id="PF13359"/>
    </source>
</evidence>
<sequence length="459" mass="52438">MHNDCKLPIKFTEEEIVATGRTCCVVGCKVRSHDRRGKKLDKLSFFLLFSDWKQNEGSRVSDVTKRRQVAWISKRFHSGKPAYEMDESHPDWAPALHLGHSEVTDAEEERGDQAEAAVEEEEYRETTETDQLAAERLRIECQELRSELNKLKLDEEFFKDNTEKVRYYTGLPCFAVLFSMFTTVKPFLPVAQKLSQFQMVLLTLIRLRLDLPIQHLSHIFNVSRSTLSATFADTIDVLYARLAPLLYWPERHCLQATMPHQFLQAFGKRVAIIVDCLEIRTEMPSNLMERAQSFSHHTGTHTMKYLIGITPQGLISFISKGWGGRASDMHIIENCGLLNKLLPGDVVLADRGFNIKDSVGMMCAEVIIPAFTKRRCQLDVKDVEDTRAIAHLRIHVERVIGNLRNKYTLLHNTIPTSLLLPCKDEEFTLLDKIVNVCCILVNMCPSVVVRPDETEKCAC</sequence>
<dbReference type="PANTHER" id="PTHR23080">
    <property type="entry name" value="THAP DOMAIN PROTEIN"/>
    <property type="match status" value="1"/>
</dbReference>
<feature type="region of interest" description="Disordered" evidence="4">
    <location>
        <begin position="104"/>
        <end position="130"/>
    </location>
</feature>
<evidence type="ECO:0000256" key="2">
    <source>
        <dbReference type="ARBA" id="ARBA00022723"/>
    </source>
</evidence>
<feature type="domain" description="Transposase Helix-turn-helix" evidence="6">
    <location>
        <begin position="192"/>
        <end position="244"/>
    </location>
</feature>
<proteinExistence type="predicted"/>
<dbReference type="InterPro" id="IPR027805">
    <property type="entry name" value="Transposase_HTH_dom"/>
</dbReference>
<dbReference type="Pfam" id="PF13613">
    <property type="entry name" value="HTH_Tnp_4"/>
    <property type="match status" value="1"/>
</dbReference>
<dbReference type="Proteomes" id="UP000694701">
    <property type="component" value="Unplaced"/>
</dbReference>
<evidence type="ECO:0000313" key="8">
    <source>
        <dbReference type="Proteomes" id="UP000694701"/>
    </source>
</evidence>
<reference evidence="7" key="1">
    <citation type="submission" date="2025-08" db="UniProtKB">
        <authorList>
            <consortium name="Ensembl"/>
        </authorList>
    </citation>
    <scope>IDENTIFICATION</scope>
</reference>
<dbReference type="Pfam" id="PF13359">
    <property type="entry name" value="DDE_Tnp_4"/>
    <property type="match status" value="1"/>
</dbReference>
<comment type="cofactor">
    <cofactor evidence="1">
        <name>a divalent metal cation</name>
        <dbReference type="ChEBI" id="CHEBI:60240"/>
    </cofactor>
</comment>
<evidence type="ECO:0000256" key="3">
    <source>
        <dbReference type="SAM" id="Coils"/>
    </source>
</evidence>
<dbReference type="InterPro" id="IPR027806">
    <property type="entry name" value="HARBI1_dom"/>
</dbReference>
<feature type="domain" description="DDE Tnp4" evidence="5">
    <location>
        <begin position="274"/>
        <end position="442"/>
    </location>
</feature>
<feature type="coiled-coil region" evidence="3">
    <location>
        <begin position="134"/>
        <end position="161"/>
    </location>
</feature>
<protein>
    <recommendedName>
        <fullName evidence="9">DDE Tnp4 domain-containing protein</fullName>
    </recommendedName>
</protein>
<dbReference type="GO" id="GO:0046872">
    <property type="term" value="F:metal ion binding"/>
    <property type="evidence" value="ECO:0007669"/>
    <property type="project" value="UniProtKB-KW"/>
</dbReference>